<dbReference type="Gene3D" id="2.170.130.10">
    <property type="entry name" value="TonB-dependent receptor, plug domain"/>
    <property type="match status" value="1"/>
</dbReference>
<dbReference type="Pfam" id="PF07715">
    <property type="entry name" value="Plug"/>
    <property type="match status" value="1"/>
</dbReference>
<dbReference type="RefSeq" id="WP_109764629.1">
    <property type="nucleotide sequence ID" value="NZ_QGGU01000011.1"/>
</dbReference>
<keyword evidence="3" id="KW-0998">Cell outer membrane</keyword>
<evidence type="ECO:0000259" key="6">
    <source>
        <dbReference type="Pfam" id="PF00593"/>
    </source>
</evidence>
<accession>A0A316FHU5</accession>
<feature type="domain" description="TonB-dependent receptor plug" evidence="7">
    <location>
        <begin position="64"/>
        <end position="176"/>
    </location>
</feature>
<dbReference type="InterPro" id="IPR012910">
    <property type="entry name" value="Plug_dom"/>
</dbReference>
<dbReference type="InterPro" id="IPR036942">
    <property type="entry name" value="Beta-barrel_TonB_sf"/>
</dbReference>
<comment type="subcellular location">
    <subcellularLocation>
        <location evidence="1 4">Cell outer membrane</location>
    </subcellularLocation>
</comment>
<evidence type="ECO:0000313" key="8">
    <source>
        <dbReference type="EMBL" id="PWK47380.1"/>
    </source>
</evidence>
<comment type="similarity">
    <text evidence="4">Belongs to the TonB-dependent receptor family.</text>
</comment>
<protein>
    <submittedName>
        <fullName evidence="8">Iron complex outermembrane receptor protein</fullName>
    </submittedName>
</protein>
<evidence type="ECO:0000256" key="2">
    <source>
        <dbReference type="ARBA" id="ARBA00023136"/>
    </source>
</evidence>
<dbReference type="InterPro" id="IPR037066">
    <property type="entry name" value="Plug_dom_sf"/>
</dbReference>
<evidence type="ECO:0000256" key="1">
    <source>
        <dbReference type="ARBA" id="ARBA00004442"/>
    </source>
</evidence>
<evidence type="ECO:0000256" key="4">
    <source>
        <dbReference type="RuleBase" id="RU003357"/>
    </source>
</evidence>
<evidence type="ECO:0000256" key="5">
    <source>
        <dbReference type="SAM" id="SignalP"/>
    </source>
</evidence>
<gene>
    <name evidence="8" type="ORF">C8D97_111125</name>
</gene>
<keyword evidence="4" id="KW-0798">TonB box</keyword>
<dbReference type="InterPro" id="IPR000531">
    <property type="entry name" value="Beta-barrel_TonB"/>
</dbReference>
<sequence length="887" mass="95956">MRGPHFKKKLLPSLVAMSLAGITGAGFSAEDESDSDKQTLKDEKSGVTITVTGLRESLKRNLADKRDANAVVDVITAQDIGKFPDKNIAESLQRVPGVTINRGFAGEGNEVSIRGVDPQLTQTLVNGQFVASTSWFSLAFNRRSFNMDLMPSELVQSVVVYKSPVAELDEGGVGGTVMLNTRKPLDLDPKTLYASVETMKNSLDSDTATSANGLFSWKNEDSTFGILATVSQANTIGRGNKAENYWEEAWAASGIAQFRQDRERDTFDINAQFAPTDRLSFGLHHFNTTLDATNTNQNFLLFGGCCDTASGQSTFTNGSATVSPTTGIPMAGTLTGGSGNPGWAGWLLAQDVNSRRPEIESDLTDFTVDYEGNGYRAHVSVGRTTANGGNGGNINSLWGIDDDDARWVENGGNLSVDFDFLRDTGFYFNVNNLDMADPDWQTNRAISLSETRLWDEEDWLQFDIDFDVEWGAFDTIKAGFKTRDHVFGKSQINSTVDQAAVMSAGSTLGSSGYFGGVIGIDSGVLAAGSDMQIAEVDASFDAAVRANVTGSEFLYAAFGEVEEQITAFYVQGDFFGDRYRGNVGLRYVTTDVKGSTYSSPTDADSYFSREADYSDVLPSINFAYNLSDEMIFRTSAAKVISRPAYGTVNPALSGINPTANTASSGNVGIDPFRANQLDAGIEYYFDDNNFLGAALFYKDIESFVSSGTTQALVYEPNGDQGAPNDLETYTLTVPVQGEGGHVQGLELNYQQMFGNFGLLANVTISDSEGKTDSGDTFSLPGQSDLSYNLTGFYQTEVIEARLAYTFRDEFLAEGTAIGGALDTFDEQAFLDLSVTWHATDIVDLSFQGVNLTDEVSVQRHNPAASLGSNRVTTVNGSRYYLKASVRF</sequence>
<proteinExistence type="inferred from homology"/>
<reference evidence="8 9" key="1">
    <citation type="submission" date="2018-05" db="EMBL/GenBank/DDBJ databases">
        <title>Genomic Encyclopedia of Type Strains, Phase IV (KMG-IV): sequencing the most valuable type-strain genomes for metagenomic binning, comparative biology and taxonomic classification.</title>
        <authorList>
            <person name="Goeker M."/>
        </authorList>
    </citation>
    <scope>NUCLEOTIDE SEQUENCE [LARGE SCALE GENOMIC DNA]</scope>
    <source>
        <strain evidence="8 9">DSM 25350</strain>
    </source>
</reference>
<dbReference type="GO" id="GO:0009279">
    <property type="term" value="C:cell outer membrane"/>
    <property type="evidence" value="ECO:0007669"/>
    <property type="project" value="UniProtKB-SubCell"/>
</dbReference>
<dbReference type="EMBL" id="QGGU01000011">
    <property type="protein sequence ID" value="PWK47380.1"/>
    <property type="molecule type" value="Genomic_DNA"/>
</dbReference>
<organism evidence="8 9">
    <name type="scientific">Pleionea mediterranea</name>
    <dbReference type="NCBI Taxonomy" id="523701"/>
    <lineage>
        <taxon>Bacteria</taxon>
        <taxon>Pseudomonadati</taxon>
        <taxon>Pseudomonadota</taxon>
        <taxon>Gammaproteobacteria</taxon>
        <taxon>Oceanospirillales</taxon>
        <taxon>Pleioneaceae</taxon>
        <taxon>Pleionea</taxon>
    </lineage>
</organism>
<comment type="caution">
    <text evidence="8">The sequence shown here is derived from an EMBL/GenBank/DDBJ whole genome shotgun (WGS) entry which is preliminary data.</text>
</comment>
<name>A0A316FHU5_9GAMM</name>
<dbReference type="AlphaFoldDB" id="A0A316FHU5"/>
<dbReference type="InterPro" id="IPR010104">
    <property type="entry name" value="TonB_rcpt_bac"/>
</dbReference>
<dbReference type="Proteomes" id="UP000245790">
    <property type="component" value="Unassembled WGS sequence"/>
</dbReference>
<evidence type="ECO:0000256" key="3">
    <source>
        <dbReference type="ARBA" id="ARBA00023237"/>
    </source>
</evidence>
<dbReference type="CDD" id="cd01347">
    <property type="entry name" value="ligand_gated_channel"/>
    <property type="match status" value="1"/>
</dbReference>
<dbReference type="PANTHER" id="PTHR40980:SF3">
    <property type="entry name" value="TONB-DEPENDENT RECEPTOR-LIKE BETA-BARREL DOMAIN-CONTAINING PROTEIN"/>
    <property type="match status" value="1"/>
</dbReference>
<dbReference type="Pfam" id="PF00593">
    <property type="entry name" value="TonB_dep_Rec_b-barrel"/>
    <property type="match status" value="1"/>
</dbReference>
<keyword evidence="8" id="KW-0675">Receptor</keyword>
<feature type="chain" id="PRO_5016434603" evidence="5">
    <location>
        <begin position="29"/>
        <end position="887"/>
    </location>
</feature>
<keyword evidence="2 4" id="KW-0472">Membrane</keyword>
<dbReference type="NCBIfam" id="TIGR01782">
    <property type="entry name" value="TonB-Xanth-Caul"/>
    <property type="match status" value="1"/>
</dbReference>
<dbReference type="SUPFAM" id="SSF56935">
    <property type="entry name" value="Porins"/>
    <property type="match status" value="1"/>
</dbReference>
<feature type="signal peptide" evidence="5">
    <location>
        <begin position="1"/>
        <end position="28"/>
    </location>
</feature>
<feature type="domain" description="TonB-dependent receptor-like beta-barrel" evidence="6">
    <location>
        <begin position="398"/>
        <end position="851"/>
    </location>
</feature>
<keyword evidence="5" id="KW-0732">Signal</keyword>
<dbReference type="OrthoDB" id="5332150at2"/>
<evidence type="ECO:0000313" key="9">
    <source>
        <dbReference type="Proteomes" id="UP000245790"/>
    </source>
</evidence>
<dbReference type="PANTHER" id="PTHR40980">
    <property type="entry name" value="PLUG DOMAIN-CONTAINING PROTEIN"/>
    <property type="match status" value="1"/>
</dbReference>
<evidence type="ECO:0000259" key="7">
    <source>
        <dbReference type="Pfam" id="PF07715"/>
    </source>
</evidence>
<dbReference type="Gene3D" id="2.40.170.20">
    <property type="entry name" value="TonB-dependent receptor, beta-barrel domain"/>
    <property type="match status" value="1"/>
</dbReference>
<keyword evidence="9" id="KW-1185">Reference proteome</keyword>